<evidence type="ECO:0000313" key="1">
    <source>
        <dbReference type="EMBL" id="TWP51194.1"/>
    </source>
</evidence>
<dbReference type="RefSeq" id="WP_146352815.1">
    <property type="nucleotide sequence ID" value="NZ_VOBR01000009.1"/>
</dbReference>
<proteinExistence type="predicted"/>
<evidence type="ECO:0008006" key="3">
    <source>
        <dbReference type="Google" id="ProtNLM"/>
    </source>
</evidence>
<organism evidence="1 2">
    <name type="scientific">Lentzea tibetensis</name>
    <dbReference type="NCBI Taxonomy" id="2591470"/>
    <lineage>
        <taxon>Bacteria</taxon>
        <taxon>Bacillati</taxon>
        <taxon>Actinomycetota</taxon>
        <taxon>Actinomycetes</taxon>
        <taxon>Pseudonocardiales</taxon>
        <taxon>Pseudonocardiaceae</taxon>
        <taxon>Lentzea</taxon>
    </lineage>
</organism>
<comment type="caution">
    <text evidence="1">The sequence shown here is derived from an EMBL/GenBank/DDBJ whole genome shotgun (WGS) entry which is preliminary data.</text>
</comment>
<dbReference type="Pfam" id="PF14100">
    <property type="entry name" value="DUF6807"/>
    <property type="match status" value="1"/>
</dbReference>
<gene>
    <name evidence="1" type="ORF">FKR81_16375</name>
</gene>
<name>A0A563EVL5_9PSEU</name>
<evidence type="ECO:0000313" key="2">
    <source>
        <dbReference type="Proteomes" id="UP000316639"/>
    </source>
</evidence>
<reference evidence="1 2" key="1">
    <citation type="submission" date="2019-07" db="EMBL/GenBank/DDBJ databases">
        <title>Lentzea xizangensis sp. nov., isolated from Qinghai-Tibetan Plateau Soils.</title>
        <authorList>
            <person name="Huang J."/>
        </authorList>
    </citation>
    <scope>NUCLEOTIDE SEQUENCE [LARGE SCALE GENOMIC DNA]</scope>
    <source>
        <strain evidence="1 2">FXJ1.1311</strain>
    </source>
</reference>
<keyword evidence="2" id="KW-1185">Reference proteome</keyword>
<protein>
    <recommendedName>
        <fullName evidence="3">Methane oxygenase PmoA</fullName>
    </recommendedName>
</protein>
<dbReference type="Proteomes" id="UP000316639">
    <property type="component" value="Unassembled WGS sequence"/>
</dbReference>
<dbReference type="AlphaFoldDB" id="A0A563EVL5"/>
<sequence length="253" mass="27861">MNYTYIHSGQRPFFNLKTRGGVEVTGVRPADHPWHTGLSLAIAHVGAANFWGGPTFVRGQGYRQLPNNGTIRHDGFEERTAAGFRERLSWITEQGERVATELRTVETATHEDHWTLDFGTEIANATRTSLIFGSPTTNGRPDAGYGGLLWRGPASFTGGKVFGARMGELSPWLGFVTPQATLVFIAPAPTWWFVRSEPFAAVCPAPFFHEETTLRAGEVLRLRYRVVIADGAWDETRIRACSPPVVGGLFSGE</sequence>
<dbReference type="InterPro" id="IPR029475">
    <property type="entry name" value="DUF6807"/>
</dbReference>
<dbReference type="OrthoDB" id="242375at2"/>
<accession>A0A563EVL5</accession>
<dbReference type="EMBL" id="VOBR01000009">
    <property type="protein sequence ID" value="TWP51194.1"/>
    <property type="molecule type" value="Genomic_DNA"/>
</dbReference>